<evidence type="ECO:0000313" key="3">
    <source>
        <dbReference type="Proteomes" id="UP001500121"/>
    </source>
</evidence>
<keyword evidence="3" id="KW-1185">Reference proteome</keyword>
<feature type="transmembrane region" description="Helical" evidence="1">
    <location>
        <begin position="45"/>
        <end position="68"/>
    </location>
</feature>
<keyword evidence="1" id="KW-0812">Transmembrane</keyword>
<name>A0ABP8YXV4_9MICO</name>
<evidence type="ECO:0008006" key="4">
    <source>
        <dbReference type="Google" id="ProtNLM"/>
    </source>
</evidence>
<accession>A0ABP8YXV4</accession>
<keyword evidence="1" id="KW-1133">Transmembrane helix</keyword>
<dbReference type="RefSeq" id="WP_345479449.1">
    <property type="nucleotide sequence ID" value="NZ_BAABLP010000001.1"/>
</dbReference>
<evidence type="ECO:0000256" key="1">
    <source>
        <dbReference type="SAM" id="Phobius"/>
    </source>
</evidence>
<gene>
    <name evidence="2" type="ORF">GCM10025783_05960</name>
</gene>
<keyword evidence="1" id="KW-0472">Membrane</keyword>
<dbReference type="EMBL" id="BAABLP010000001">
    <property type="protein sequence ID" value="GAA4738227.1"/>
    <property type="molecule type" value="Genomic_DNA"/>
</dbReference>
<dbReference type="Proteomes" id="UP001500121">
    <property type="component" value="Unassembled WGS sequence"/>
</dbReference>
<feature type="transmembrane region" description="Helical" evidence="1">
    <location>
        <begin position="80"/>
        <end position="101"/>
    </location>
</feature>
<comment type="caution">
    <text evidence="2">The sequence shown here is derived from an EMBL/GenBank/DDBJ whole genome shotgun (WGS) entry which is preliminary data.</text>
</comment>
<feature type="transmembrane region" description="Helical" evidence="1">
    <location>
        <begin position="17"/>
        <end position="39"/>
    </location>
</feature>
<sequence length="142" mass="14499">MTTTHPFDSAAAVLRRALVLGALVALVIAVVYAVVGVVVAGAPGLVSGLVGSAFALLFLGVTAISLLVAGRFQGLGTNAFFAALLAGWLVKFVVFLVAMLALRDQPWVVPGMLFAAIVTTVLASLVVDAVVVSRARIPVGTR</sequence>
<evidence type="ECO:0000313" key="2">
    <source>
        <dbReference type="EMBL" id="GAA4738227.1"/>
    </source>
</evidence>
<proteinExistence type="predicted"/>
<feature type="transmembrane region" description="Helical" evidence="1">
    <location>
        <begin position="107"/>
        <end position="132"/>
    </location>
</feature>
<protein>
    <recommendedName>
        <fullName evidence="4">3-oxoacyl-ACP reductase</fullName>
    </recommendedName>
</protein>
<organism evidence="2 3">
    <name type="scientific">Amnibacterium soli</name>
    <dbReference type="NCBI Taxonomy" id="1282736"/>
    <lineage>
        <taxon>Bacteria</taxon>
        <taxon>Bacillati</taxon>
        <taxon>Actinomycetota</taxon>
        <taxon>Actinomycetes</taxon>
        <taxon>Micrococcales</taxon>
        <taxon>Microbacteriaceae</taxon>
        <taxon>Amnibacterium</taxon>
    </lineage>
</organism>
<reference evidence="3" key="1">
    <citation type="journal article" date="2019" name="Int. J. Syst. Evol. Microbiol.">
        <title>The Global Catalogue of Microorganisms (GCM) 10K type strain sequencing project: providing services to taxonomists for standard genome sequencing and annotation.</title>
        <authorList>
            <consortium name="The Broad Institute Genomics Platform"/>
            <consortium name="The Broad Institute Genome Sequencing Center for Infectious Disease"/>
            <person name="Wu L."/>
            <person name="Ma J."/>
        </authorList>
    </citation>
    <scope>NUCLEOTIDE SEQUENCE [LARGE SCALE GENOMIC DNA]</scope>
    <source>
        <strain evidence="3">JCM 19015</strain>
    </source>
</reference>